<keyword evidence="2" id="KW-1133">Transmembrane helix</keyword>
<keyword evidence="1" id="KW-0175">Coiled coil</keyword>
<feature type="transmembrane region" description="Helical" evidence="2">
    <location>
        <begin position="103"/>
        <end position="135"/>
    </location>
</feature>
<evidence type="ECO:0000256" key="2">
    <source>
        <dbReference type="SAM" id="Phobius"/>
    </source>
</evidence>
<dbReference type="PATRIC" id="fig|1635277.3.peg.1616"/>
<dbReference type="Proteomes" id="UP000053467">
    <property type="component" value="Unassembled WGS sequence"/>
</dbReference>
<dbReference type="EMBL" id="LGGX01000004">
    <property type="protein sequence ID" value="KUK87445.1"/>
    <property type="molecule type" value="Genomic_DNA"/>
</dbReference>
<name>A0A124G0G6_UNCT6</name>
<protein>
    <recommendedName>
        <fullName evidence="5">DUF4956 domain-containing protein</fullName>
    </recommendedName>
</protein>
<dbReference type="Pfam" id="PF16316">
    <property type="entry name" value="DUF4956"/>
    <property type="match status" value="1"/>
</dbReference>
<feature type="coiled-coil region" evidence="1">
    <location>
        <begin position="152"/>
        <end position="222"/>
    </location>
</feature>
<evidence type="ECO:0000256" key="1">
    <source>
        <dbReference type="SAM" id="Coils"/>
    </source>
</evidence>
<dbReference type="InterPro" id="IPR032531">
    <property type="entry name" value="DUF4956"/>
</dbReference>
<dbReference type="AlphaFoldDB" id="A0A124G0G6"/>
<proteinExistence type="predicted"/>
<reference evidence="4" key="1">
    <citation type="journal article" date="2015" name="MBio">
        <title>Genome-Resolved Metagenomic Analysis Reveals Roles for Candidate Phyla and Other Microbial Community Members in Biogeochemical Transformations in Oil Reservoirs.</title>
        <authorList>
            <person name="Hu P."/>
            <person name="Tom L."/>
            <person name="Singh A."/>
            <person name="Thomas B.C."/>
            <person name="Baker B.J."/>
            <person name="Piceno Y.M."/>
            <person name="Andersen G.L."/>
            <person name="Banfield J.F."/>
        </authorList>
    </citation>
    <scope>NUCLEOTIDE SEQUENCE [LARGE SCALE GENOMIC DNA]</scope>
</reference>
<sequence length="227" mass="26310">MNKIQTFEEFLTNQSAQMSIWTFAINLIITIILSFILSRIYIKYGTTISNRKQFAGNFILLAVTTMLVISIVKSSLALSLGLVGALSIVRFRSAIKEPEELTYLFLCLAIGLGMGANQMIITIVAMFFVFFIIWIRHLLHKIEYNQDLIVTIVSEKRDRVDLEKIIEILKKNAREINLRRFDDNKNLIEATFIVEFDQYKNMEEMKKELKKLDEDIKISFIDNKGII</sequence>
<gene>
    <name evidence="3" type="ORF">XE03_0612</name>
</gene>
<keyword evidence="2" id="KW-0812">Transmembrane</keyword>
<keyword evidence="2" id="KW-0472">Membrane</keyword>
<feature type="transmembrane region" description="Helical" evidence="2">
    <location>
        <begin position="20"/>
        <end position="42"/>
    </location>
</feature>
<feature type="transmembrane region" description="Helical" evidence="2">
    <location>
        <begin position="54"/>
        <end position="83"/>
    </location>
</feature>
<organism evidence="3 4">
    <name type="scientific">candidate division TA06 bacterium 34_109</name>
    <dbReference type="NCBI Taxonomy" id="1635277"/>
    <lineage>
        <taxon>Bacteria</taxon>
        <taxon>Bacteria division TA06</taxon>
    </lineage>
</organism>
<comment type="caution">
    <text evidence="3">The sequence shown here is derived from an EMBL/GenBank/DDBJ whole genome shotgun (WGS) entry which is preliminary data.</text>
</comment>
<evidence type="ECO:0000313" key="3">
    <source>
        <dbReference type="EMBL" id="KUK87445.1"/>
    </source>
</evidence>
<evidence type="ECO:0008006" key="5">
    <source>
        <dbReference type="Google" id="ProtNLM"/>
    </source>
</evidence>
<accession>A0A124G0G6</accession>
<evidence type="ECO:0000313" key="4">
    <source>
        <dbReference type="Proteomes" id="UP000053467"/>
    </source>
</evidence>